<evidence type="ECO:0000256" key="2">
    <source>
        <dbReference type="ARBA" id="ARBA00008479"/>
    </source>
</evidence>
<comment type="caution">
    <text evidence="6">The sequence shown here is derived from an EMBL/GenBank/DDBJ whole genome shotgun (WGS) entry which is preliminary data.</text>
</comment>
<gene>
    <name evidence="6" type="ORF">M6B38_413275</name>
</gene>
<evidence type="ECO:0000256" key="4">
    <source>
        <dbReference type="ARBA" id="ARBA00023242"/>
    </source>
</evidence>
<dbReference type="Pfam" id="PF09420">
    <property type="entry name" value="Nop16"/>
    <property type="match status" value="1"/>
</dbReference>
<reference evidence="6" key="2">
    <citation type="submission" date="2023-04" db="EMBL/GenBank/DDBJ databases">
        <authorList>
            <person name="Bruccoleri R.E."/>
            <person name="Oakeley E.J."/>
            <person name="Faust A.-M."/>
            <person name="Dessus-Babus S."/>
            <person name="Altorfer M."/>
            <person name="Burckhardt D."/>
            <person name="Oertli M."/>
            <person name="Naumann U."/>
            <person name="Petersen F."/>
            <person name="Wong J."/>
        </authorList>
    </citation>
    <scope>NUCLEOTIDE SEQUENCE</scope>
    <source>
        <strain evidence="6">GSM-AAB239-AS_SAM_17_03QT</strain>
        <tissue evidence="6">Leaf</tissue>
    </source>
</reference>
<dbReference type="AlphaFoldDB" id="A0AAX6FL24"/>
<comment type="subcellular location">
    <subcellularLocation>
        <location evidence="1">Nucleus</location>
        <location evidence="1">Nucleolus</location>
    </subcellularLocation>
</comment>
<protein>
    <recommendedName>
        <fullName evidence="3">Nucleolar protein 16</fullName>
    </recommendedName>
</protein>
<dbReference type="EMBL" id="JANAVB010027998">
    <property type="protein sequence ID" value="KAJ6817117.1"/>
    <property type="molecule type" value="Genomic_DNA"/>
</dbReference>
<name>A0AAX6FL24_IRIPA</name>
<dbReference type="InterPro" id="IPR019002">
    <property type="entry name" value="Ribosome_biogenesis_Nop16"/>
</dbReference>
<evidence type="ECO:0000256" key="5">
    <source>
        <dbReference type="SAM" id="MobiDB-lite"/>
    </source>
</evidence>
<evidence type="ECO:0000256" key="1">
    <source>
        <dbReference type="ARBA" id="ARBA00004604"/>
    </source>
</evidence>
<comment type="similarity">
    <text evidence="2">Belongs to the NOP16 family.</text>
</comment>
<proteinExistence type="inferred from homology"/>
<dbReference type="Proteomes" id="UP001140949">
    <property type="component" value="Unassembled WGS sequence"/>
</dbReference>
<sequence>MGRSRRKLKKNWNKVRVGLPKKKPGVFKPAFTVPEKLLEAAPASEEEKRKWDEAGTVIRNYRSFGVVNNPNILGVRARTPQIVQSSALQLPPESPEDPSSLEAVESGSDVETDDLRSALGKKRKDGKAAPLCGLTTIQRLHIGRLLEKYGDDYQAMFKDTKLNSMQHSVASLKKLCQRYHARRNCYVNVK</sequence>
<dbReference type="PANTHER" id="PTHR13243:SF1">
    <property type="entry name" value="NUCLEOLAR PROTEIN 16"/>
    <property type="match status" value="1"/>
</dbReference>
<reference evidence="6" key="1">
    <citation type="journal article" date="2023" name="GigaByte">
        <title>Genome assembly of the bearded iris, Iris pallida Lam.</title>
        <authorList>
            <person name="Bruccoleri R.E."/>
            <person name="Oakeley E.J."/>
            <person name="Faust A.M.E."/>
            <person name="Altorfer M."/>
            <person name="Dessus-Babus S."/>
            <person name="Burckhardt D."/>
            <person name="Oertli M."/>
            <person name="Naumann U."/>
            <person name="Petersen F."/>
            <person name="Wong J."/>
        </authorList>
    </citation>
    <scope>NUCLEOTIDE SEQUENCE</scope>
    <source>
        <strain evidence="6">GSM-AAB239-AS_SAM_17_03QT</strain>
    </source>
</reference>
<dbReference type="GO" id="GO:0005730">
    <property type="term" value="C:nucleolus"/>
    <property type="evidence" value="ECO:0007669"/>
    <property type="project" value="UniProtKB-SubCell"/>
</dbReference>
<keyword evidence="7" id="KW-1185">Reference proteome</keyword>
<evidence type="ECO:0000313" key="7">
    <source>
        <dbReference type="Proteomes" id="UP001140949"/>
    </source>
</evidence>
<keyword evidence="4" id="KW-0539">Nucleus</keyword>
<evidence type="ECO:0000256" key="3">
    <source>
        <dbReference type="ARBA" id="ARBA00015522"/>
    </source>
</evidence>
<feature type="region of interest" description="Disordered" evidence="5">
    <location>
        <begin position="86"/>
        <end position="113"/>
    </location>
</feature>
<organism evidence="6 7">
    <name type="scientific">Iris pallida</name>
    <name type="common">Sweet iris</name>
    <dbReference type="NCBI Taxonomy" id="29817"/>
    <lineage>
        <taxon>Eukaryota</taxon>
        <taxon>Viridiplantae</taxon>
        <taxon>Streptophyta</taxon>
        <taxon>Embryophyta</taxon>
        <taxon>Tracheophyta</taxon>
        <taxon>Spermatophyta</taxon>
        <taxon>Magnoliopsida</taxon>
        <taxon>Liliopsida</taxon>
        <taxon>Asparagales</taxon>
        <taxon>Iridaceae</taxon>
        <taxon>Iridoideae</taxon>
        <taxon>Irideae</taxon>
        <taxon>Iris</taxon>
    </lineage>
</organism>
<dbReference type="GO" id="GO:0042273">
    <property type="term" value="P:ribosomal large subunit biogenesis"/>
    <property type="evidence" value="ECO:0007669"/>
    <property type="project" value="TreeGrafter"/>
</dbReference>
<dbReference type="PANTHER" id="PTHR13243">
    <property type="entry name" value="HSPC111 PROTEIN-RELATED"/>
    <property type="match status" value="1"/>
</dbReference>
<evidence type="ECO:0000313" key="6">
    <source>
        <dbReference type="EMBL" id="KAJ6817117.1"/>
    </source>
</evidence>
<accession>A0AAX6FL24</accession>